<protein>
    <submittedName>
        <fullName evidence="4">Zinc finger, SWIM-type</fullName>
    </submittedName>
</protein>
<sequence>MVLGSRRTPYTVQISINKIAKNNWKSIKDECQGKIESLQELLQGQFPKALAETFTTKNHGLFPSPQEINFSCSCPDWASMCKHVAAVLFGIGTRLDDDPMLFFKLRGVDGNDLVAQAVKDNTNKLLEKAKKKSKRVLDNIDISDVFGIDMDSESPAKQSKATQPKKKIINPKNPKNTPIKKKTFKRK</sequence>
<evidence type="ECO:0000313" key="4">
    <source>
        <dbReference type="EMBL" id="ETR69606.1"/>
    </source>
</evidence>
<dbReference type="PROSITE" id="PS50966">
    <property type="entry name" value="ZF_SWIM"/>
    <property type="match status" value="1"/>
</dbReference>
<organism evidence="4 5">
    <name type="scientific">Candidatus Magnetoglobus multicellularis str. Araruama</name>
    <dbReference type="NCBI Taxonomy" id="890399"/>
    <lineage>
        <taxon>Bacteria</taxon>
        <taxon>Pseudomonadati</taxon>
        <taxon>Thermodesulfobacteriota</taxon>
        <taxon>Desulfobacteria</taxon>
        <taxon>Desulfobacterales</taxon>
        <taxon>Desulfobacteraceae</taxon>
        <taxon>Candidatus Magnetoglobus</taxon>
    </lineage>
</organism>
<evidence type="ECO:0000256" key="1">
    <source>
        <dbReference type="PROSITE-ProRule" id="PRU00325"/>
    </source>
</evidence>
<keyword evidence="1" id="KW-0863">Zinc-finger</keyword>
<name>A0A1V1P4C9_9BACT</name>
<comment type="caution">
    <text evidence="4">The sequence shown here is derived from an EMBL/GenBank/DDBJ whole genome shotgun (WGS) entry which is preliminary data.</text>
</comment>
<feature type="region of interest" description="Disordered" evidence="2">
    <location>
        <begin position="150"/>
        <end position="187"/>
    </location>
</feature>
<feature type="compositionally biased region" description="Basic residues" evidence="2">
    <location>
        <begin position="178"/>
        <end position="187"/>
    </location>
</feature>
<evidence type="ECO:0000313" key="5">
    <source>
        <dbReference type="Proteomes" id="UP000189670"/>
    </source>
</evidence>
<dbReference type="GO" id="GO:0008270">
    <property type="term" value="F:zinc ion binding"/>
    <property type="evidence" value="ECO:0007669"/>
    <property type="project" value="UniProtKB-KW"/>
</dbReference>
<reference evidence="5" key="1">
    <citation type="submission" date="2012-11" db="EMBL/GenBank/DDBJ databases">
        <authorList>
            <person name="Lucero-Rivera Y.E."/>
            <person name="Tovar-Ramirez D."/>
        </authorList>
    </citation>
    <scope>NUCLEOTIDE SEQUENCE [LARGE SCALE GENOMIC DNA]</scope>
    <source>
        <strain evidence="5">Araruama</strain>
    </source>
</reference>
<evidence type="ECO:0000256" key="2">
    <source>
        <dbReference type="SAM" id="MobiDB-lite"/>
    </source>
</evidence>
<keyword evidence="1" id="KW-0862">Zinc</keyword>
<dbReference type="EMBL" id="ATBP01000603">
    <property type="protein sequence ID" value="ETR69606.1"/>
    <property type="molecule type" value="Genomic_DNA"/>
</dbReference>
<dbReference type="InterPro" id="IPR007527">
    <property type="entry name" value="Znf_SWIM"/>
</dbReference>
<keyword evidence="1" id="KW-0479">Metal-binding</keyword>
<dbReference type="AlphaFoldDB" id="A0A1V1P4C9"/>
<dbReference type="PANTHER" id="PTHR38133:SF1">
    <property type="entry name" value="SLR1429 PROTEIN"/>
    <property type="match status" value="1"/>
</dbReference>
<dbReference type="Proteomes" id="UP000189670">
    <property type="component" value="Unassembled WGS sequence"/>
</dbReference>
<evidence type="ECO:0000259" key="3">
    <source>
        <dbReference type="PROSITE" id="PS50966"/>
    </source>
</evidence>
<gene>
    <name evidence="4" type="ORF">OMM_03825</name>
</gene>
<dbReference type="PANTHER" id="PTHR38133">
    <property type="entry name" value="SLR1429 PROTEIN"/>
    <property type="match status" value="1"/>
</dbReference>
<accession>A0A1V1P4C9</accession>
<proteinExistence type="predicted"/>
<feature type="domain" description="SWIM-type" evidence="3">
    <location>
        <begin position="62"/>
        <end position="92"/>
    </location>
</feature>